<dbReference type="PANTHER" id="PTHR45825:SF11">
    <property type="entry name" value="ALPHA AMYLASE DOMAIN-CONTAINING PROTEIN"/>
    <property type="match status" value="1"/>
</dbReference>
<dbReference type="InterPro" id="IPR013534">
    <property type="entry name" value="Starch_synth_cat_dom"/>
</dbReference>
<dbReference type="RefSeq" id="WP_066649874.1">
    <property type="nucleotide sequence ID" value="NZ_CP060286.1"/>
</dbReference>
<dbReference type="Gene3D" id="3.40.50.2000">
    <property type="entry name" value="Glycogen Phosphorylase B"/>
    <property type="match status" value="2"/>
</dbReference>
<dbReference type="Proteomes" id="UP000515909">
    <property type="component" value="Chromosome"/>
</dbReference>
<dbReference type="InterPro" id="IPR001296">
    <property type="entry name" value="Glyco_trans_1"/>
</dbReference>
<keyword evidence="4 7" id="KW-0328">Glycosyltransferase</keyword>
<dbReference type="EMBL" id="VWXL01000053">
    <property type="protein sequence ID" value="MVB11277.1"/>
    <property type="molecule type" value="Genomic_DNA"/>
</dbReference>
<evidence type="ECO:0000259" key="9">
    <source>
        <dbReference type="Pfam" id="PF08323"/>
    </source>
</evidence>
<comment type="similarity">
    <text evidence="3 7">Belongs to the glycosyltransferase 1 family. Bacterial/plant glycogen synthase subfamily.</text>
</comment>
<evidence type="ECO:0000256" key="4">
    <source>
        <dbReference type="ARBA" id="ARBA00022676"/>
    </source>
</evidence>
<accession>A0A7G8TE74</accession>
<evidence type="ECO:0000313" key="10">
    <source>
        <dbReference type="EMBL" id="MVB11277.1"/>
    </source>
</evidence>
<gene>
    <name evidence="7 10" type="primary">glgA</name>
    <name evidence="10" type="ORF">CAFE_19850</name>
    <name evidence="11" type="ORF">HCR03_06685</name>
</gene>
<dbReference type="UniPathway" id="UPA00164"/>
<dbReference type="HAMAP" id="MF_00484">
    <property type="entry name" value="Glycogen_synth"/>
    <property type="match status" value="1"/>
</dbReference>
<dbReference type="KEGG" id="cfem:HCR03_06685"/>
<dbReference type="GO" id="GO:0004373">
    <property type="term" value="F:alpha-1,4-glucan glucosyltransferase (UDP-glucose donor) activity"/>
    <property type="evidence" value="ECO:0007669"/>
    <property type="project" value="InterPro"/>
</dbReference>
<dbReference type="NCBIfam" id="NF001898">
    <property type="entry name" value="PRK00654.1-1"/>
    <property type="match status" value="1"/>
</dbReference>
<evidence type="ECO:0000256" key="5">
    <source>
        <dbReference type="ARBA" id="ARBA00022679"/>
    </source>
</evidence>
<evidence type="ECO:0000256" key="1">
    <source>
        <dbReference type="ARBA" id="ARBA00001478"/>
    </source>
</evidence>
<protein>
    <recommendedName>
        <fullName evidence="7">Glycogen synthase</fullName>
        <ecNumber evidence="7">2.4.1.21</ecNumber>
    </recommendedName>
    <alternativeName>
        <fullName evidence="7">Starch [bacterial glycogen] synthase</fullName>
    </alternativeName>
</protein>
<dbReference type="Pfam" id="PF00534">
    <property type="entry name" value="Glycos_transf_1"/>
    <property type="match status" value="1"/>
</dbReference>
<reference evidence="10 12" key="1">
    <citation type="submission" date="2019-09" db="EMBL/GenBank/DDBJ databases">
        <title>Genome sequence of Clostridium sp. EA1.</title>
        <authorList>
            <person name="Poehlein A."/>
            <person name="Bengelsdorf F.R."/>
            <person name="Daniel R."/>
        </authorList>
    </citation>
    <scope>NUCLEOTIDE SEQUENCE [LARGE SCALE GENOMIC DNA]</scope>
    <source>
        <strain evidence="10 12">EA1</strain>
    </source>
</reference>
<dbReference type="EC" id="2.4.1.21" evidence="7"/>
<dbReference type="OrthoDB" id="9808590at2"/>
<dbReference type="Pfam" id="PF08323">
    <property type="entry name" value="Glyco_transf_5"/>
    <property type="match status" value="1"/>
</dbReference>
<keyword evidence="5 7" id="KW-0808">Transferase</keyword>
<dbReference type="AlphaFoldDB" id="A0A6N8I0M5"/>
<organism evidence="10 12">
    <name type="scientific">Caproicibacter fermentans</name>
    <dbReference type="NCBI Taxonomy" id="2576756"/>
    <lineage>
        <taxon>Bacteria</taxon>
        <taxon>Bacillati</taxon>
        <taxon>Bacillota</taxon>
        <taxon>Clostridia</taxon>
        <taxon>Eubacteriales</taxon>
        <taxon>Acutalibacteraceae</taxon>
        <taxon>Caproicibacter</taxon>
    </lineage>
</organism>
<dbReference type="CDD" id="cd03791">
    <property type="entry name" value="GT5_Glycogen_synthase_DULL1-like"/>
    <property type="match status" value="1"/>
</dbReference>
<dbReference type="GO" id="GO:0005978">
    <property type="term" value="P:glycogen biosynthetic process"/>
    <property type="evidence" value="ECO:0007669"/>
    <property type="project" value="UniProtKB-UniRule"/>
</dbReference>
<evidence type="ECO:0000256" key="6">
    <source>
        <dbReference type="ARBA" id="ARBA00023056"/>
    </source>
</evidence>
<evidence type="ECO:0000313" key="13">
    <source>
        <dbReference type="Proteomes" id="UP000515909"/>
    </source>
</evidence>
<sequence length="475" mass="53601">MKVLYCTSEALPFASTGGLAEVAGSLPQALRLRLIGCRVVMPLYEDIPQELRDGMKFLTSLSVPVAWRRQYCGVFETHVGGVIYYLIDNQYYFKRHGLYGHFDDAERFAFFSRAVLEMLPYIDFKPDVIHANDWQTALVPVYYSTFYADTDWFRGMKTVLTIHNIQYQGKYGEELLEDVLGLPKSSLPLLQFGECINFLKGAIECANRVTTVSPTYASEILDPWYSHGLDSILLERNWKLSGILNGIDTGVYNPETDPEIYSNYSADDLSGKAANKTQLQKRLGLSESERTPLIGMVTRMVSHKGLDLVRDSLDQLLNSTDCQFVILGSGDWEYETFFRQLQERFPGRVCACFGFVPELSHKIYAASDIFLMPSKSEPCGLSQMIALRYGSIPVVRETGGLKDSVTDSGDGEGNGFTFQTYDAGDMLHALGRALQGYQNPEGWEILMRRAMECDYSWGRSANEYIRLYRGLLKNG</sequence>
<evidence type="ECO:0000313" key="11">
    <source>
        <dbReference type="EMBL" id="QNK41915.1"/>
    </source>
</evidence>
<evidence type="ECO:0000256" key="7">
    <source>
        <dbReference type="HAMAP-Rule" id="MF_00484"/>
    </source>
</evidence>
<dbReference type="GO" id="GO:0009011">
    <property type="term" value="F:alpha-1,4-glucan glucosyltransferase (ADP-glucose donor) activity"/>
    <property type="evidence" value="ECO:0007669"/>
    <property type="project" value="UniProtKB-UniRule"/>
</dbReference>
<comment type="pathway">
    <text evidence="7">Glycan biosynthesis; glycogen biosynthesis.</text>
</comment>
<dbReference type="NCBIfam" id="TIGR02095">
    <property type="entry name" value="glgA"/>
    <property type="match status" value="1"/>
</dbReference>
<name>A0A6N8I0M5_9FIRM</name>
<evidence type="ECO:0000259" key="8">
    <source>
        <dbReference type="Pfam" id="PF00534"/>
    </source>
</evidence>
<reference evidence="11 13" key="2">
    <citation type="submission" date="2020-08" db="EMBL/GenBank/DDBJ databases">
        <title>The isolate Caproiciproducens sp. 7D4C2 produces n-caproate at mildly acidic conditions from hexoses: genome and rBOX comparison with related strains and chain-elongating bacteria.</title>
        <authorList>
            <person name="Esquivel-Elizondo S."/>
            <person name="Bagci C."/>
            <person name="Temovska M."/>
            <person name="Jeon B.S."/>
            <person name="Bessarab I."/>
            <person name="Williams R.B.H."/>
            <person name="Huson D.H."/>
            <person name="Angenent L.T."/>
        </authorList>
    </citation>
    <scope>NUCLEOTIDE SEQUENCE [LARGE SCALE GENOMIC DNA]</scope>
    <source>
        <strain evidence="11 13">7D4C2</strain>
    </source>
</reference>
<feature type="domain" description="Starch synthase catalytic" evidence="9">
    <location>
        <begin position="2"/>
        <end position="233"/>
    </location>
</feature>
<dbReference type="EMBL" id="CP060286">
    <property type="protein sequence ID" value="QNK41915.1"/>
    <property type="molecule type" value="Genomic_DNA"/>
</dbReference>
<evidence type="ECO:0000313" key="12">
    <source>
        <dbReference type="Proteomes" id="UP000469440"/>
    </source>
</evidence>
<dbReference type="SUPFAM" id="SSF53756">
    <property type="entry name" value="UDP-Glycosyltransferase/glycogen phosphorylase"/>
    <property type="match status" value="1"/>
</dbReference>
<dbReference type="PANTHER" id="PTHR45825">
    <property type="entry name" value="GRANULE-BOUND STARCH SYNTHASE 1, CHLOROPLASTIC/AMYLOPLASTIC"/>
    <property type="match status" value="1"/>
</dbReference>
<keyword evidence="12" id="KW-1185">Reference proteome</keyword>
<accession>A0A6N8I0M5</accession>
<comment type="function">
    <text evidence="2 7">Synthesizes alpha-1,4-glucan chains using ADP-glucose.</text>
</comment>
<keyword evidence="6 7" id="KW-0320">Glycogen biosynthesis</keyword>
<comment type="caution">
    <text evidence="7">Lacks conserved residue(s) required for the propagation of feature annotation.</text>
</comment>
<evidence type="ECO:0000256" key="2">
    <source>
        <dbReference type="ARBA" id="ARBA00002764"/>
    </source>
</evidence>
<dbReference type="Proteomes" id="UP000469440">
    <property type="component" value="Unassembled WGS sequence"/>
</dbReference>
<dbReference type="InterPro" id="IPR011835">
    <property type="entry name" value="GS/SS"/>
</dbReference>
<proteinExistence type="inferred from homology"/>
<evidence type="ECO:0000256" key="3">
    <source>
        <dbReference type="ARBA" id="ARBA00010281"/>
    </source>
</evidence>
<comment type="catalytic activity">
    <reaction evidence="1 7">
        <text>[(1-&gt;4)-alpha-D-glucosyl](n) + ADP-alpha-D-glucose = [(1-&gt;4)-alpha-D-glucosyl](n+1) + ADP + H(+)</text>
        <dbReference type="Rhea" id="RHEA:18189"/>
        <dbReference type="Rhea" id="RHEA-COMP:9584"/>
        <dbReference type="Rhea" id="RHEA-COMP:9587"/>
        <dbReference type="ChEBI" id="CHEBI:15378"/>
        <dbReference type="ChEBI" id="CHEBI:15444"/>
        <dbReference type="ChEBI" id="CHEBI:57498"/>
        <dbReference type="ChEBI" id="CHEBI:456216"/>
        <dbReference type="EC" id="2.4.1.21"/>
    </reaction>
</comment>
<feature type="domain" description="Glycosyl transferase family 1" evidence="8">
    <location>
        <begin position="287"/>
        <end position="437"/>
    </location>
</feature>